<dbReference type="EMBL" id="CAJFDH010000003">
    <property type="protein sequence ID" value="CAD5215090.1"/>
    <property type="molecule type" value="Genomic_DNA"/>
</dbReference>
<name>A0A811KFJ2_9BILA</name>
<dbReference type="AlphaFoldDB" id="A0A811KFJ2"/>
<evidence type="ECO:0000256" key="1">
    <source>
        <dbReference type="SAM" id="Coils"/>
    </source>
</evidence>
<keyword evidence="1" id="KW-0175">Coiled coil</keyword>
<comment type="caution">
    <text evidence="3">The sequence shown here is derived from an EMBL/GenBank/DDBJ whole genome shotgun (WGS) entry which is preliminary data.</text>
</comment>
<feature type="coiled-coil region" evidence="1">
    <location>
        <begin position="34"/>
        <end position="68"/>
    </location>
</feature>
<evidence type="ECO:0000313" key="4">
    <source>
        <dbReference type="Proteomes" id="UP000614601"/>
    </source>
</evidence>
<gene>
    <name evidence="3" type="ORF">BOKJ2_LOCUS5919</name>
</gene>
<organism evidence="3 4">
    <name type="scientific">Bursaphelenchus okinawaensis</name>
    <dbReference type="NCBI Taxonomy" id="465554"/>
    <lineage>
        <taxon>Eukaryota</taxon>
        <taxon>Metazoa</taxon>
        <taxon>Ecdysozoa</taxon>
        <taxon>Nematoda</taxon>
        <taxon>Chromadorea</taxon>
        <taxon>Rhabditida</taxon>
        <taxon>Tylenchina</taxon>
        <taxon>Tylenchomorpha</taxon>
        <taxon>Aphelenchoidea</taxon>
        <taxon>Aphelenchoididae</taxon>
        <taxon>Bursaphelenchus</taxon>
    </lineage>
</organism>
<feature type="region of interest" description="Disordered" evidence="2">
    <location>
        <begin position="68"/>
        <end position="92"/>
    </location>
</feature>
<accession>A0A811KFJ2</accession>
<dbReference type="OrthoDB" id="5908092at2759"/>
<sequence length="360" mass="40903">MAESPSLNGDNNPNDMQFLIKMLSEMKAQNESLVSALKIQAEKSENQITDLKNQMKVLNEKVTCLGDKADTENEQKDTPTPKEVVKSTEPVDTSTSLNLTQVGELSNTEKAVFMSKAEPKSAFEDSLQSNPSVPISDISSFIVVQAQVPKINGDDKVDVLENFFSIYRTTTLHFSEILKKNLLETKLTGDAKVCYRTIQTDYPLLDADNCVKMLEKELLQSKFDPDKAMADFQRPLYRKHDQHIRDYARRIKMLACRALIGYPKELREREMIAKFLSGLNCEQAHIALSSQQTLNPDYESMVKVACKVYDGLQARLQVKLQCDNYRQDRMYGNKTTSTPEKKVYLQNFGKLPQDFQKPGM</sequence>
<evidence type="ECO:0008006" key="5">
    <source>
        <dbReference type="Google" id="ProtNLM"/>
    </source>
</evidence>
<dbReference type="EMBL" id="CAJFCW020000003">
    <property type="protein sequence ID" value="CAG9103572.1"/>
    <property type="molecule type" value="Genomic_DNA"/>
</dbReference>
<dbReference type="Proteomes" id="UP000783686">
    <property type="component" value="Unassembled WGS sequence"/>
</dbReference>
<reference evidence="3" key="1">
    <citation type="submission" date="2020-09" db="EMBL/GenBank/DDBJ databases">
        <authorList>
            <person name="Kikuchi T."/>
        </authorList>
    </citation>
    <scope>NUCLEOTIDE SEQUENCE</scope>
    <source>
        <strain evidence="3">SH1</strain>
    </source>
</reference>
<proteinExistence type="predicted"/>
<protein>
    <recommendedName>
        <fullName evidence="5">Retrotransposon gag domain-containing protein</fullName>
    </recommendedName>
</protein>
<evidence type="ECO:0000256" key="2">
    <source>
        <dbReference type="SAM" id="MobiDB-lite"/>
    </source>
</evidence>
<evidence type="ECO:0000313" key="3">
    <source>
        <dbReference type="EMBL" id="CAD5215090.1"/>
    </source>
</evidence>
<keyword evidence="4" id="KW-1185">Reference proteome</keyword>
<feature type="compositionally biased region" description="Basic and acidic residues" evidence="2">
    <location>
        <begin position="68"/>
        <end position="86"/>
    </location>
</feature>
<dbReference type="Proteomes" id="UP000614601">
    <property type="component" value="Unassembled WGS sequence"/>
</dbReference>